<organism evidence="1">
    <name type="scientific">marine sediment metagenome</name>
    <dbReference type="NCBI Taxonomy" id="412755"/>
    <lineage>
        <taxon>unclassified sequences</taxon>
        <taxon>metagenomes</taxon>
        <taxon>ecological metagenomes</taxon>
    </lineage>
</organism>
<evidence type="ECO:0000313" key="1">
    <source>
        <dbReference type="EMBL" id="GAI80401.1"/>
    </source>
</evidence>
<feature type="non-terminal residue" evidence="1">
    <location>
        <position position="55"/>
    </location>
</feature>
<dbReference type="AntiFam" id="ANF00203">
    <property type="entry name" value="Shadow ORF (opposite algB)"/>
</dbReference>
<comment type="caution">
    <text evidence="1">The sequence shown here is derived from an EMBL/GenBank/DDBJ whole genome shotgun (WGS) entry which is preliminary data.</text>
</comment>
<dbReference type="EMBL" id="BARW01008105">
    <property type="protein sequence ID" value="GAI80401.1"/>
    <property type="molecule type" value="Genomic_DNA"/>
</dbReference>
<sequence>MARQTGNIFPTFAQRRQMNADNVQAVEQILTELTFLHSLFEILVSGSDNPHIHFH</sequence>
<proteinExistence type="predicted"/>
<gene>
    <name evidence="1" type="ORF">S12H4_16712</name>
</gene>
<dbReference type="AlphaFoldDB" id="X1SMM1"/>
<name>X1SMM1_9ZZZZ</name>
<protein>
    <submittedName>
        <fullName evidence="1">Uncharacterized protein</fullName>
    </submittedName>
</protein>
<accession>X1SMM1</accession>
<reference evidence="1" key="1">
    <citation type="journal article" date="2014" name="Front. Microbiol.">
        <title>High frequency of phylogenetically diverse reductive dehalogenase-homologous genes in deep subseafloor sedimentary metagenomes.</title>
        <authorList>
            <person name="Kawai M."/>
            <person name="Futagami T."/>
            <person name="Toyoda A."/>
            <person name="Takaki Y."/>
            <person name="Nishi S."/>
            <person name="Hori S."/>
            <person name="Arai W."/>
            <person name="Tsubouchi T."/>
            <person name="Morono Y."/>
            <person name="Uchiyama I."/>
            <person name="Ito T."/>
            <person name="Fujiyama A."/>
            <person name="Inagaki F."/>
            <person name="Takami H."/>
        </authorList>
    </citation>
    <scope>NUCLEOTIDE SEQUENCE</scope>
    <source>
        <strain evidence="1">Expedition CK06-06</strain>
    </source>
</reference>